<keyword evidence="4" id="KW-0732">Signal</keyword>
<dbReference type="InterPro" id="IPR024607">
    <property type="entry name" value="Sulfatase_CS"/>
</dbReference>
<dbReference type="CDD" id="cd16030">
    <property type="entry name" value="iduronate-2-sulfatase"/>
    <property type="match status" value="1"/>
</dbReference>
<evidence type="ECO:0000313" key="8">
    <source>
        <dbReference type="EMBL" id="AWB68890.1"/>
    </source>
</evidence>
<dbReference type="GO" id="GO:0004423">
    <property type="term" value="F:iduronate-2-sulfatase activity"/>
    <property type="evidence" value="ECO:0007669"/>
    <property type="project" value="InterPro"/>
</dbReference>
<dbReference type="EMBL" id="CP026604">
    <property type="protein sequence ID" value="AWB68890.1"/>
    <property type="molecule type" value="Genomic_DNA"/>
</dbReference>
<keyword evidence="5" id="KW-0378">Hydrolase</keyword>
<evidence type="ECO:0000256" key="1">
    <source>
        <dbReference type="ARBA" id="ARBA00001913"/>
    </source>
</evidence>
<dbReference type="PROSITE" id="PS00523">
    <property type="entry name" value="SULFATASE_1"/>
    <property type="match status" value="1"/>
</dbReference>
<dbReference type="GO" id="GO:0005737">
    <property type="term" value="C:cytoplasm"/>
    <property type="evidence" value="ECO:0007669"/>
    <property type="project" value="TreeGrafter"/>
</dbReference>
<dbReference type="Pfam" id="PF00884">
    <property type="entry name" value="Sulfatase"/>
    <property type="match status" value="1"/>
</dbReference>
<evidence type="ECO:0000256" key="5">
    <source>
        <dbReference type="ARBA" id="ARBA00022801"/>
    </source>
</evidence>
<evidence type="ECO:0000256" key="6">
    <source>
        <dbReference type="ARBA" id="ARBA00022837"/>
    </source>
</evidence>
<evidence type="ECO:0000256" key="2">
    <source>
        <dbReference type="ARBA" id="ARBA00008779"/>
    </source>
</evidence>
<reference evidence="8 9" key="1">
    <citation type="submission" date="2018-01" db="EMBL/GenBank/DDBJ databases">
        <title>Genome sequence of a Cantenovulum-like bacteria.</title>
        <authorList>
            <person name="Tan W.R."/>
            <person name="Lau N.-S."/>
            <person name="Go F."/>
            <person name="Amirul A.-A.A."/>
        </authorList>
    </citation>
    <scope>NUCLEOTIDE SEQUENCE [LARGE SCALE GENOMIC DNA]</scope>
    <source>
        <strain evidence="8 9">CCB-QB4</strain>
    </source>
</reference>
<dbReference type="PANTHER" id="PTHR45953">
    <property type="entry name" value="IDURONATE 2-SULFATASE"/>
    <property type="match status" value="1"/>
</dbReference>
<comment type="similarity">
    <text evidence="2">Belongs to the sulfatase family.</text>
</comment>
<evidence type="ECO:0000256" key="3">
    <source>
        <dbReference type="ARBA" id="ARBA00022723"/>
    </source>
</evidence>
<evidence type="ECO:0000313" key="9">
    <source>
        <dbReference type="Proteomes" id="UP000244441"/>
    </source>
</evidence>
<evidence type="ECO:0000259" key="7">
    <source>
        <dbReference type="Pfam" id="PF00884"/>
    </source>
</evidence>
<comment type="cofactor">
    <cofactor evidence="1">
        <name>Ca(2+)</name>
        <dbReference type="ChEBI" id="CHEBI:29108"/>
    </cofactor>
</comment>
<dbReference type="Proteomes" id="UP000244441">
    <property type="component" value="Chromosome"/>
</dbReference>
<protein>
    <submittedName>
        <fullName evidence="8">Sulfatase</fullName>
    </submittedName>
</protein>
<dbReference type="InterPro" id="IPR000917">
    <property type="entry name" value="Sulfatase_N"/>
</dbReference>
<keyword evidence="6" id="KW-0106">Calcium</keyword>
<feature type="domain" description="Sulfatase N-terminal" evidence="7">
    <location>
        <begin position="5"/>
        <end position="335"/>
    </location>
</feature>
<dbReference type="PANTHER" id="PTHR45953:SF1">
    <property type="entry name" value="IDURONATE 2-SULFATASE"/>
    <property type="match status" value="1"/>
</dbReference>
<keyword evidence="3" id="KW-0479">Metal-binding</keyword>
<gene>
    <name evidence="8" type="ORF">C2869_02565</name>
</gene>
<sequence length="451" mass="50827">MLAVDDLNNWVGALGGHPNAKTPNIDRLAAKGTTFTNAHAPAPLCGPSRASIMTGLAPSTTGIYGHVHDNDIKSANDKAAQSIFLSEYFKQHGYYTAAVGKIFHQDVAEGSFDEFGGRVKMFGPYAPKALNWDKKGTSTDWGAYPERDDQMPDYDSANWLIEQLEREHDKPFFLAGGFLRPHVPWTVPQKWLDMHPIEDIELPPYLKDDMDDVPEIAKRITEFKMMPTTEWAKESGQWKYIVQAYLASVSFVDSCIGKVLDALDNSQYADNTAVVLWGDHGYDIGEKNRFAKMALWETSTKTPLIIKPPKSSGKQVSSRPVSLLDLYPTLVKMCGLPENTYNQGNDLTPLLFKPDAQWQHAAVTTFGPNNHAVKTDRYRYIRYEDGSEELYDHKTDPNEWHNIANNKDYQGIKDQLSQHLPRENAAWSPVSQFRSNDYFKAITDAVQSNKM</sequence>
<dbReference type="OrthoDB" id="9803751at2"/>
<name>A0A2S0VXP9_9ALTE</name>
<dbReference type="KEGG" id="cate:C2869_02565"/>
<dbReference type="PROSITE" id="PS00149">
    <property type="entry name" value="SULFATASE_2"/>
    <property type="match status" value="1"/>
</dbReference>
<evidence type="ECO:0000256" key="4">
    <source>
        <dbReference type="ARBA" id="ARBA00022729"/>
    </source>
</evidence>
<proteinExistence type="inferred from homology"/>
<accession>A0A2S0VXP9</accession>
<organism evidence="8 9">
    <name type="scientific">Saccharobesus litoralis</name>
    <dbReference type="NCBI Taxonomy" id="2172099"/>
    <lineage>
        <taxon>Bacteria</taxon>
        <taxon>Pseudomonadati</taxon>
        <taxon>Pseudomonadota</taxon>
        <taxon>Gammaproteobacteria</taxon>
        <taxon>Alteromonadales</taxon>
        <taxon>Alteromonadaceae</taxon>
        <taxon>Saccharobesus</taxon>
    </lineage>
</organism>
<keyword evidence="9" id="KW-1185">Reference proteome</keyword>
<dbReference type="GO" id="GO:0046872">
    <property type="term" value="F:metal ion binding"/>
    <property type="evidence" value="ECO:0007669"/>
    <property type="project" value="UniProtKB-KW"/>
</dbReference>
<dbReference type="SUPFAM" id="SSF53649">
    <property type="entry name" value="Alkaline phosphatase-like"/>
    <property type="match status" value="1"/>
</dbReference>
<dbReference type="AlphaFoldDB" id="A0A2S0VXP9"/>
<dbReference type="InterPro" id="IPR035874">
    <property type="entry name" value="IDS"/>
</dbReference>
<dbReference type="Gene3D" id="3.40.720.10">
    <property type="entry name" value="Alkaline Phosphatase, subunit A"/>
    <property type="match status" value="1"/>
</dbReference>
<dbReference type="InterPro" id="IPR017850">
    <property type="entry name" value="Alkaline_phosphatase_core_sf"/>
</dbReference>